<keyword evidence="10" id="KW-1185">Reference proteome</keyword>
<reference evidence="9 10" key="1">
    <citation type="submission" date="2021-04" db="EMBL/GenBank/DDBJ databases">
        <authorList>
            <person name="Pira H."/>
            <person name="Risdian C."/>
            <person name="Wink J."/>
        </authorList>
    </citation>
    <scope>NUCLEOTIDE SEQUENCE [LARGE SCALE GENOMIC DNA]</scope>
    <source>
        <strain evidence="9 10">WH53</strain>
    </source>
</reference>
<keyword evidence="7 8" id="KW-0472">Membrane</keyword>
<feature type="transmembrane region" description="Helical" evidence="8">
    <location>
        <begin position="307"/>
        <end position="332"/>
    </location>
</feature>
<comment type="subcellular location">
    <subcellularLocation>
        <location evidence="1">Cell membrane</location>
        <topology evidence="1">Multi-pass membrane protein</topology>
    </subcellularLocation>
</comment>
<feature type="transmembrane region" description="Helical" evidence="8">
    <location>
        <begin position="240"/>
        <end position="266"/>
    </location>
</feature>
<evidence type="ECO:0000313" key="9">
    <source>
        <dbReference type="EMBL" id="MBU2710313.1"/>
    </source>
</evidence>
<dbReference type="InterPro" id="IPR002549">
    <property type="entry name" value="AI-2E-like"/>
</dbReference>
<evidence type="ECO:0000313" key="10">
    <source>
        <dbReference type="Proteomes" id="UP000690515"/>
    </source>
</evidence>
<dbReference type="PANTHER" id="PTHR21716:SF53">
    <property type="entry name" value="PERMEASE PERM-RELATED"/>
    <property type="match status" value="1"/>
</dbReference>
<feature type="transmembrane region" description="Helical" evidence="8">
    <location>
        <begin position="159"/>
        <end position="177"/>
    </location>
</feature>
<dbReference type="Proteomes" id="UP000690515">
    <property type="component" value="Unassembled WGS sequence"/>
</dbReference>
<accession>A0ABS5Z960</accession>
<feature type="transmembrane region" description="Helical" evidence="8">
    <location>
        <begin position="217"/>
        <end position="234"/>
    </location>
</feature>
<evidence type="ECO:0000256" key="2">
    <source>
        <dbReference type="ARBA" id="ARBA00009773"/>
    </source>
</evidence>
<keyword evidence="4" id="KW-1003">Cell membrane</keyword>
<comment type="caution">
    <text evidence="9">The sequence shown here is derived from an EMBL/GenBank/DDBJ whole genome shotgun (WGS) entry which is preliminary data.</text>
</comment>
<feature type="transmembrane region" description="Helical" evidence="8">
    <location>
        <begin position="20"/>
        <end position="52"/>
    </location>
</feature>
<dbReference type="EMBL" id="JAGSOY010000006">
    <property type="protein sequence ID" value="MBU2710313.1"/>
    <property type="molecule type" value="Genomic_DNA"/>
</dbReference>
<evidence type="ECO:0000256" key="7">
    <source>
        <dbReference type="ARBA" id="ARBA00023136"/>
    </source>
</evidence>
<comment type="similarity">
    <text evidence="2">Belongs to the autoinducer-2 exporter (AI-2E) (TC 2.A.86) family.</text>
</comment>
<name>A0ABS5Z960_9GAMM</name>
<keyword evidence="3" id="KW-0813">Transport</keyword>
<feature type="transmembrane region" description="Helical" evidence="8">
    <location>
        <begin position="64"/>
        <end position="93"/>
    </location>
</feature>
<protein>
    <submittedName>
        <fullName evidence="9">AI-2E family transporter</fullName>
    </submittedName>
</protein>
<dbReference type="Pfam" id="PF01594">
    <property type="entry name" value="AI-2E_transport"/>
    <property type="match status" value="1"/>
</dbReference>
<evidence type="ECO:0000256" key="5">
    <source>
        <dbReference type="ARBA" id="ARBA00022692"/>
    </source>
</evidence>
<keyword evidence="6 8" id="KW-1133">Transmembrane helix</keyword>
<evidence type="ECO:0000256" key="1">
    <source>
        <dbReference type="ARBA" id="ARBA00004651"/>
    </source>
</evidence>
<evidence type="ECO:0000256" key="6">
    <source>
        <dbReference type="ARBA" id="ARBA00022989"/>
    </source>
</evidence>
<dbReference type="PANTHER" id="PTHR21716">
    <property type="entry name" value="TRANSMEMBRANE PROTEIN"/>
    <property type="match status" value="1"/>
</dbReference>
<feature type="transmembrane region" description="Helical" evidence="8">
    <location>
        <begin position="278"/>
        <end position="301"/>
    </location>
</feature>
<proteinExistence type="inferred from homology"/>
<organism evidence="9 10">
    <name type="scientific">Zooshikella harenae</name>
    <dbReference type="NCBI Taxonomy" id="2827238"/>
    <lineage>
        <taxon>Bacteria</taxon>
        <taxon>Pseudomonadati</taxon>
        <taxon>Pseudomonadota</taxon>
        <taxon>Gammaproteobacteria</taxon>
        <taxon>Oceanospirillales</taxon>
        <taxon>Zooshikellaceae</taxon>
        <taxon>Zooshikella</taxon>
    </lineage>
</organism>
<sequence length="359" mass="39489">MLDVFKSWFHRYFSDQEAVVLTVLLVVGLVVILTMGVMLAPALAALVLAFLLQGLVALLEKYKIPHALAVTIVFILFVAALTLICFVLLPLIWDQITGLVNELPAMIKDGRQILLLLPEKYPEFISESQVNLWISSASKQLADLGQTVLSFSLSQLPNFVGIIVYLILVPILVFFFLKDRNVLLNWVTAFLPSERPLIDRVSEEMNEQIANYVRGKVIEILIVGTVTYIAFAFLNVNYAALLGLLVGLSVIVPYIGAAVVTIPVALIGFFQWGWGNDFIILMVVYGIIQALDGNVLVPLLFSEAVNLHPVAIIVAVLVFGGLWGFWGVFFAIPLATLLKALLSAWPRVSTKAEGVNPQS</sequence>
<evidence type="ECO:0000256" key="3">
    <source>
        <dbReference type="ARBA" id="ARBA00022448"/>
    </source>
</evidence>
<keyword evidence="5 8" id="KW-0812">Transmembrane</keyword>
<dbReference type="RefSeq" id="WP_215818475.1">
    <property type="nucleotide sequence ID" value="NZ_JAGSOY010000006.1"/>
</dbReference>
<evidence type="ECO:0000256" key="4">
    <source>
        <dbReference type="ARBA" id="ARBA00022475"/>
    </source>
</evidence>
<gene>
    <name evidence="9" type="ORF">KCG35_04510</name>
</gene>
<evidence type="ECO:0000256" key="8">
    <source>
        <dbReference type="SAM" id="Phobius"/>
    </source>
</evidence>